<dbReference type="SUPFAM" id="SSF46785">
    <property type="entry name" value="Winged helix' DNA-binding domain"/>
    <property type="match status" value="1"/>
</dbReference>
<name>A0ABD6Y3Z2_LIMRT</name>
<dbReference type="GO" id="GO:0016779">
    <property type="term" value="F:nucleotidyltransferase activity"/>
    <property type="evidence" value="ECO:0007669"/>
    <property type="project" value="UniProtKB-ARBA"/>
</dbReference>
<accession>A0ABD6Y3Z2</accession>
<dbReference type="Proteomes" id="UP000245735">
    <property type="component" value="Unassembled WGS sequence"/>
</dbReference>
<dbReference type="InterPro" id="IPR052077">
    <property type="entry name" value="CcrZ_PhaseVar_Mediator"/>
</dbReference>
<dbReference type="InterPro" id="IPR036390">
    <property type="entry name" value="WH_DNA-bd_sf"/>
</dbReference>
<keyword evidence="2" id="KW-0418">Kinase</keyword>
<dbReference type="SUPFAM" id="SSF56112">
    <property type="entry name" value="Protein kinase-like (PK-like)"/>
    <property type="match status" value="1"/>
</dbReference>
<comment type="caution">
    <text evidence="2">The sequence shown here is derived from an EMBL/GenBank/DDBJ whole genome shotgun (WGS) entry which is preliminary data.</text>
</comment>
<dbReference type="InterPro" id="IPR029044">
    <property type="entry name" value="Nucleotide-diphossugar_trans"/>
</dbReference>
<dbReference type="Gene3D" id="3.30.200.20">
    <property type="entry name" value="Phosphorylase Kinase, domain 1"/>
    <property type="match status" value="1"/>
</dbReference>
<sequence length="579" mass="67592">MNIKILNILLNSDKKVSQRQIANELGVSLGKVNHGFSVLLNEGYIDNDYVPTKLGKNLLLRKRPQRAVILAAGYGMRMVPINTEEPKGLLEVNNEPLIERIIKQLHEVAINEIYIVVGFMKEHYEYLIDKYNVKLLVNSHYSEYKNMYSLGLAKEYLNNSYIVPCDIWFKVNPFSKVEDKSWYLFSKQKVTDSIWNVGPRGSVKKVSKGQAGDRMVGVAYVSTDDAEKINTALTLSLESKSALEHFWEKILEENGKFSLNGKLINQDNFREINSYEELRDLDFNSSHLQNDAIQVIEDVLKTDLKGIKNIRVLKKGMTNRSFFFENSANKYIMRIPGKGTDELINREWEYETYKAIRNINWTENILYLDPNNGYKLSSFIKNAHNCNSRNFVEVSKCMSLLRKFHTKNLKVNHKFDLYGQIKFYETLRHGKSAYRDYLEVKKRVLGLKSFIEDHIDKWVLCHIDANADNFIFDANNRLYLIDWEYAGMQDPDLDIAMFAIYAMYDQKNIDRLIDIYYQGKCDLITRYKIYAYIAVGGLLWSNWCEYKQSLGLDFGEYSIAQYRYAKEYSKKVLKYLGEK</sequence>
<feature type="domain" description="MobA-like NTP transferase" evidence="1">
    <location>
        <begin position="67"/>
        <end position="167"/>
    </location>
</feature>
<dbReference type="Pfam" id="PF13412">
    <property type="entry name" value="HTH_24"/>
    <property type="match status" value="1"/>
</dbReference>
<dbReference type="GO" id="GO:0016301">
    <property type="term" value="F:kinase activity"/>
    <property type="evidence" value="ECO:0007669"/>
    <property type="project" value="UniProtKB-KW"/>
</dbReference>
<proteinExistence type="predicted"/>
<dbReference type="EMBL" id="QGHV01000083">
    <property type="protein sequence ID" value="PWT36477.1"/>
    <property type="molecule type" value="Genomic_DNA"/>
</dbReference>
<organism evidence="2 3">
    <name type="scientific">Limosilactobacillus reuteri</name>
    <name type="common">Lactobacillus reuteri</name>
    <dbReference type="NCBI Taxonomy" id="1598"/>
    <lineage>
        <taxon>Bacteria</taxon>
        <taxon>Bacillati</taxon>
        <taxon>Bacillota</taxon>
        <taxon>Bacilli</taxon>
        <taxon>Lactobacillales</taxon>
        <taxon>Lactobacillaceae</taxon>
        <taxon>Limosilactobacillus</taxon>
    </lineage>
</organism>
<evidence type="ECO:0000259" key="1">
    <source>
        <dbReference type="Pfam" id="PF12804"/>
    </source>
</evidence>
<dbReference type="PANTHER" id="PTHR40086">
    <property type="entry name" value="PHOSPHOTRANSFERASE YTMP-RELATED"/>
    <property type="match status" value="1"/>
</dbReference>
<dbReference type="Pfam" id="PF01633">
    <property type="entry name" value="Choline_kinase"/>
    <property type="match status" value="1"/>
</dbReference>
<dbReference type="CDD" id="cd05151">
    <property type="entry name" value="ChoK-like"/>
    <property type="match status" value="1"/>
</dbReference>
<reference evidence="3" key="1">
    <citation type="journal article" date="2018" name="Front. Microbiol.">
        <title>Comparative Genomics of the Herbivore Gut Symbiont Lactobacillus reuteri Reveals Genetic Diversity and Lifestyle Adaptation.</title>
        <authorList>
            <person name="Zhao J."/>
        </authorList>
    </citation>
    <scope>NUCLEOTIDE SEQUENCE [LARGE SCALE GENOMIC DNA]</scope>
    <source>
        <strain evidence="3">LR9</strain>
    </source>
</reference>
<dbReference type="InterPro" id="IPR025877">
    <property type="entry name" value="MobA-like_NTP_Trfase"/>
</dbReference>
<dbReference type="RefSeq" id="WP_109885099.1">
    <property type="nucleotide sequence ID" value="NZ_QGHR01000067.1"/>
</dbReference>
<keyword evidence="2" id="KW-0808">Transferase</keyword>
<dbReference type="AlphaFoldDB" id="A0ABD6Y3Z2"/>
<dbReference type="PANTHER" id="PTHR40086:SF1">
    <property type="entry name" value="CELL CYCLE REGULATOR CCRZ"/>
    <property type="match status" value="1"/>
</dbReference>
<gene>
    <name evidence="2" type="ORF">DKZ35_10120</name>
</gene>
<evidence type="ECO:0000313" key="2">
    <source>
        <dbReference type="EMBL" id="PWT36477.1"/>
    </source>
</evidence>
<dbReference type="SUPFAM" id="SSF53448">
    <property type="entry name" value="Nucleotide-diphospho-sugar transferases"/>
    <property type="match status" value="1"/>
</dbReference>
<dbReference type="Gene3D" id="3.90.1200.10">
    <property type="match status" value="1"/>
</dbReference>
<dbReference type="Gene3D" id="3.90.550.10">
    <property type="entry name" value="Spore Coat Polysaccharide Biosynthesis Protein SpsA, Chain A"/>
    <property type="match status" value="1"/>
</dbReference>
<dbReference type="InterPro" id="IPR011009">
    <property type="entry name" value="Kinase-like_dom_sf"/>
</dbReference>
<dbReference type="Pfam" id="PF12804">
    <property type="entry name" value="NTP_transf_3"/>
    <property type="match status" value="1"/>
</dbReference>
<evidence type="ECO:0000313" key="3">
    <source>
        <dbReference type="Proteomes" id="UP000245735"/>
    </source>
</evidence>
<protein>
    <submittedName>
        <fullName evidence="2">Choline kinase</fullName>
    </submittedName>
</protein>